<dbReference type="PANTHER" id="PTHR10742">
    <property type="entry name" value="FLAVIN MONOAMINE OXIDASE"/>
    <property type="match status" value="1"/>
</dbReference>
<feature type="domain" description="Amine oxidase" evidence="9">
    <location>
        <begin position="15"/>
        <end position="387"/>
    </location>
</feature>
<comment type="cofactor">
    <cofactor evidence="1">
        <name>FAD</name>
        <dbReference type="ChEBI" id="CHEBI:57692"/>
    </cofactor>
</comment>
<reference evidence="10 11" key="1">
    <citation type="submission" date="2019-04" db="EMBL/GenBank/DDBJ databases">
        <title>The sequence and de novo assembly of Takifugu bimaculatus genome using PacBio and Hi-C technologies.</title>
        <authorList>
            <person name="Xu P."/>
            <person name="Liu B."/>
            <person name="Zhou Z."/>
        </authorList>
    </citation>
    <scope>NUCLEOTIDE SEQUENCE [LARGE SCALE GENOMIC DNA]</scope>
    <source>
        <strain evidence="10">TB-2018</strain>
        <tissue evidence="10">Muscle</tissue>
    </source>
</reference>
<dbReference type="EMBL" id="SWLE01000005">
    <property type="protein sequence ID" value="TNN00048.1"/>
    <property type="molecule type" value="Genomic_DNA"/>
</dbReference>
<dbReference type="SUPFAM" id="SSF54373">
    <property type="entry name" value="FAD-linked reductases, C-terminal domain"/>
    <property type="match status" value="1"/>
</dbReference>
<evidence type="ECO:0000256" key="2">
    <source>
        <dbReference type="ARBA" id="ARBA00004496"/>
    </source>
</evidence>
<evidence type="ECO:0000256" key="3">
    <source>
        <dbReference type="ARBA" id="ARBA00005995"/>
    </source>
</evidence>
<dbReference type="SUPFAM" id="SSF51905">
    <property type="entry name" value="FAD/NAD(P)-binding domain"/>
    <property type="match status" value="1"/>
</dbReference>
<dbReference type="InterPro" id="IPR036188">
    <property type="entry name" value="FAD/NAD-bd_sf"/>
</dbReference>
<dbReference type="Gene3D" id="3.90.660.10">
    <property type="match status" value="1"/>
</dbReference>
<evidence type="ECO:0000259" key="9">
    <source>
        <dbReference type="Pfam" id="PF01593"/>
    </source>
</evidence>
<evidence type="ECO:0000256" key="5">
    <source>
        <dbReference type="ARBA" id="ARBA00022630"/>
    </source>
</evidence>
<keyword evidence="4" id="KW-0963">Cytoplasm</keyword>
<protein>
    <recommendedName>
        <fullName evidence="9">Amine oxidase domain-containing protein</fullName>
    </recommendedName>
</protein>
<evidence type="ECO:0000256" key="6">
    <source>
        <dbReference type="ARBA" id="ARBA00022827"/>
    </source>
</evidence>
<dbReference type="AlphaFoldDB" id="A0A4Z2C779"/>
<evidence type="ECO:0000256" key="4">
    <source>
        <dbReference type="ARBA" id="ARBA00022490"/>
    </source>
</evidence>
<dbReference type="PANTHER" id="PTHR10742:SF405">
    <property type="entry name" value="PEROXISOMAL N(1)-ACETYL-SPERMINE_SPERMIDINE OXIDASE"/>
    <property type="match status" value="1"/>
</dbReference>
<feature type="region of interest" description="Disordered" evidence="8">
    <location>
        <begin position="390"/>
        <end position="413"/>
    </location>
</feature>
<evidence type="ECO:0000256" key="7">
    <source>
        <dbReference type="ARBA" id="ARBA00023002"/>
    </source>
</evidence>
<dbReference type="GO" id="GO:0046203">
    <property type="term" value="P:spermidine catabolic process"/>
    <property type="evidence" value="ECO:0007669"/>
    <property type="project" value="TreeGrafter"/>
</dbReference>
<organism evidence="10 11">
    <name type="scientific">Takifugu bimaculatus</name>
    <dbReference type="NCBI Taxonomy" id="433685"/>
    <lineage>
        <taxon>Eukaryota</taxon>
        <taxon>Metazoa</taxon>
        <taxon>Chordata</taxon>
        <taxon>Craniata</taxon>
        <taxon>Vertebrata</taxon>
        <taxon>Euteleostomi</taxon>
        <taxon>Actinopterygii</taxon>
        <taxon>Neopterygii</taxon>
        <taxon>Teleostei</taxon>
        <taxon>Neoteleostei</taxon>
        <taxon>Acanthomorphata</taxon>
        <taxon>Eupercaria</taxon>
        <taxon>Tetraodontiformes</taxon>
        <taxon>Tetradontoidea</taxon>
        <taxon>Tetraodontidae</taxon>
        <taxon>Takifugu</taxon>
    </lineage>
</organism>
<dbReference type="InterPro" id="IPR050281">
    <property type="entry name" value="Flavin_monoamine_oxidase"/>
</dbReference>
<dbReference type="Proteomes" id="UP000516260">
    <property type="component" value="Chromosome 13"/>
</dbReference>
<keyword evidence="11" id="KW-1185">Reference proteome</keyword>
<name>A0A4Z2C779_9TELE</name>
<gene>
    <name evidence="10" type="ORF">fugu_013080</name>
</gene>
<keyword evidence="7" id="KW-0560">Oxidoreductase</keyword>
<evidence type="ECO:0000256" key="8">
    <source>
        <dbReference type="SAM" id="MobiDB-lite"/>
    </source>
</evidence>
<dbReference type="GO" id="GO:0005737">
    <property type="term" value="C:cytoplasm"/>
    <property type="evidence" value="ECO:0007669"/>
    <property type="project" value="UniProtKB-SubCell"/>
</dbReference>
<keyword evidence="5" id="KW-0285">Flavoprotein</keyword>
<feature type="compositionally biased region" description="Basic and acidic residues" evidence="8">
    <location>
        <begin position="398"/>
        <end position="408"/>
    </location>
</feature>
<proteinExistence type="inferred from homology"/>
<dbReference type="InterPro" id="IPR002937">
    <property type="entry name" value="Amino_oxidase"/>
</dbReference>
<evidence type="ECO:0000256" key="1">
    <source>
        <dbReference type="ARBA" id="ARBA00001974"/>
    </source>
</evidence>
<evidence type="ECO:0000313" key="10">
    <source>
        <dbReference type="EMBL" id="TNN00048.1"/>
    </source>
</evidence>
<comment type="similarity">
    <text evidence="3">Belongs to the flavin monoamine oxidase family.</text>
</comment>
<comment type="caution">
    <text evidence="10">The sequence shown here is derived from an EMBL/GenBank/DDBJ whole genome shotgun (WGS) entry which is preliminary data.</text>
</comment>
<sequence length="481" mass="53393">MAFINPKIVIVGGGISGVAAAESLIKAGFRHVRILEATQRSGGRIKTSTLGNKIVEIGANWIHGPCEENPVFRLARQYGLLEEKALSLENQTTDINGHPVFYPNVFTSSGRKLNGEDIIPAEEMFSKLLKESSEFVNGGGEPFASVGEFIRTRVQQRAAEEWKDIDESTKSLLLCMISTLFKLECGINGAHSMDEVGLGAYGQYKTLPGLDCTFPGGFEGLIRNMMKGLPSGLVSYNQPVHCIHWNATEKKENPVTIECDDGEMIEADHVIVTVPLGFLKKHHQTLFSPPLPLHKLHSIQRLGFGTNNKIFVEFDSAWWDAECEIIVPLWEDEDTLVLQIPDLQRSWIKKLSCFTVLKPTERFGHLLCGWIAGHESEYMETLSDQEVMGSSHTTGAQVHRESYHHTEENPSQSVVPRSLDFGLLLLPCKRLFGAGRGELDGASAYEQITGTTRARAVCRRGDTSLLLFHSSRSSSKWPERS</sequence>
<keyword evidence="6" id="KW-0274">FAD</keyword>
<accession>A0A4Z2C779</accession>
<dbReference type="GO" id="GO:0046592">
    <property type="term" value="F:polyamine oxidase activity"/>
    <property type="evidence" value="ECO:0007669"/>
    <property type="project" value="TreeGrafter"/>
</dbReference>
<comment type="subcellular location">
    <subcellularLocation>
        <location evidence="2">Cytoplasm</location>
    </subcellularLocation>
</comment>
<evidence type="ECO:0000313" key="11">
    <source>
        <dbReference type="Proteomes" id="UP000516260"/>
    </source>
</evidence>
<dbReference type="Pfam" id="PF01593">
    <property type="entry name" value="Amino_oxidase"/>
    <property type="match status" value="1"/>
</dbReference>
<dbReference type="Gene3D" id="3.50.50.60">
    <property type="entry name" value="FAD/NAD(P)-binding domain"/>
    <property type="match status" value="1"/>
</dbReference>